<dbReference type="InterPro" id="IPR036640">
    <property type="entry name" value="ABC1_TM_sf"/>
</dbReference>
<feature type="domain" description="ABC transmembrane type-1" evidence="12">
    <location>
        <begin position="63"/>
        <end position="362"/>
    </location>
</feature>
<feature type="transmembrane region" description="Helical" evidence="10">
    <location>
        <begin position="1000"/>
        <end position="1024"/>
    </location>
</feature>
<feature type="domain" description="ABC transmembrane type-1" evidence="12">
    <location>
        <begin position="887"/>
        <end position="1172"/>
    </location>
</feature>
<evidence type="ECO:0000259" key="12">
    <source>
        <dbReference type="PROSITE" id="PS50929"/>
    </source>
</evidence>
<feature type="transmembrane region" description="Helical" evidence="10">
    <location>
        <begin position="339"/>
        <end position="361"/>
    </location>
</feature>
<keyword evidence="8 10" id="KW-0472">Membrane</keyword>
<feature type="transmembrane region" description="Helical" evidence="10">
    <location>
        <begin position="927"/>
        <end position="948"/>
    </location>
</feature>
<dbReference type="Pfam" id="PF00664">
    <property type="entry name" value="ABC_membrane"/>
    <property type="match status" value="2"/>
</dbReference>
<dbReference type="GO" id="GO:0005743">
    <property type="term" value="C:mitochondrial inner membrane"/>
    <property type="evidence" value="ECO:0007669"/>
    <property type="project" value="TreeGrafter"/>
</dbReference>
<keyword evidence="4 10" id="KW-0812">Transmembrane</keyword>
<dbReference type="Gene3D" id="3.40.50.300">
    <property type="entry name" value="P-loop containing nucleotide triphosphate hydrolases"/>
    <property type="match status" value="3"/>
</dbReference>
<feature type="region of interest" description="Disordered" evidence="9">
    <location>
        <begin position="723"/>
        <end position="779"/>
    </location>
</feature>
<evidence type="ECO:0000256" key="7">
    <source>
        <dbReference type="ARBA" id="ARBA00022989"/>
    </source>
</evidence>
<feature type="domain" description="ABC transporter" evidence="11">
    <location>
        <begin position="1205"/>
        <end position="1443"/>
    </location>
</feature>
<dbReference type="CDD" id="cd18578">
    <property type="entry name" value="ABC_6TM_Pgp_ABCB1_D2_like"/>
    <property type="match status" value="1"/>
</dbReference>
<evidence type="ECO:0000256" key="1">
    <source>
        <dbReference type="ARBA" id="ARBA00004141"/>
    </source>
</evidence>
<feature type="compositionally biased region" description="Polar residues" evidence="9">
    <location>
        <begin position="725"/>
        <end position="737"/>
    </location>
</feature>
<feature type="compositionally biased region" description="Polar residues" evidence="9">
    <location>
        <begin position="755"/>
        <end position="770"/>
    </location>
</feature>
<dbReference type="PANTHER" id="PTHR43394:SF15">
    <property type="entry name" value="ALPHA-FACTOR-TRANSPORTING ATPASE"/>
    <property type="match status" value="1"/>
</dbReference>
<evidence type="ECO:0000256" key="8">
    <source>
        <dbReference type="ARBA" id="ARBA00023136"/>
    </source>
</evidence>
<feature type="transmembrane region" description="Helical" evidence="10">
    <location>
        <begin position="1143"/>
        <end position="1166"/>
    </location>
</feature>
<evidence type="ECO:0000259" key="11">
    <source>
        <dbReference type="PROSITE" id="PS50893"/>
    </source>
</evidence>
<feature type="transmembrane region" description="Helical" evidence="10">
    <location>
        <begin position="299"/>
        <end position="319"/>
    </location>
</feature>
<dbReference type="InterPro" id="IPR011527">
    <property type="entry name" value="ABC1_TM_dom"/>
</dbReference>
<dbReference type="PANTHER" id="PTHR43394">
    <property type="entry name" value="ATP-DEPENDENT PERMEASE MDL1, MITOCHONDRIAL"/>
    <property type="match status" value="1"/>
</dbReference>
<dbReference type="PROSITE" id="PS50893">
    <property type="entry name" value="ABC_TRANSPORTER_2"/>
    <property type="match status" value="2"/>
</dbReference>
<dbReference type="InterPro" id="IPR027417">
    <property type="entry name" value="P-loop_NTPase"/>
</dbReference>
<evidence type="ECO:0000256" key="4">
    <source>
        <dbReference type="ARBA" id="ARBA00022692"/>
    </source>
</evidence>
<keyword evidence="3" id="KW-0813">Transport</keyword>
<keyword evidence="5" id="KW-0547">Nucleotide-binding</keyword>
<evidence type="ECO:0000256" key="10">
    <source>
        <dbReference type="SAM" id="Phobius"/>
    </source>
</evidence>
<dbReference type="Pfam" id="PF00005">
    <property type="entry name" value="ABC_tran"/>
    <property type="match status" value="2"/>
</dbReference>
<evidence type="ECO:0008006" key="14">
    <source>
        <dbReference type="Google" id="ProtNLM"/>
    </source>
</evidence>
<dbReference type="InterPro" id="IPR003439">
    <property type="entry name" value="ABC_transporter-like_ATP-bd"/>
</dbReference>
<keyword evidence="6" id="KW-0067">ATP-binding</keyword>
<dbReference type="SUPFAM" id="SSF52540">
    <property type="entry name" value="P-loop containing nucleoside triphosphate hydrolases"/>
    <property type="match status" value="2"/>
</dbReference>
<feature type="transmembrane region" description="Helical" evidence="10">
    <location>
        <begin position="219"/>
        <end position="241"/>
    </location>
</feature>
<dbReference type="GO" id="GO:0015421">
    <property type="term" value="F:ABC-type oligopeptide transporter activity"/>
    <property type="evidence" value="ECO:0007669"/>
    <property type="project" value="TreeGrafter"/>
</dbReference>
<organism evidence="13">
    <name type="scientific">Psilocybe cubensis</name>
    <name type="common">Psychedelic mushroom</name>
    <name type="synonym">Stropharia cubensis</name>
    <dbReference type="NCBI Taxonomy" id="181762"/>
    <lineage>
        <taxon>Eukaryota</taxon>
        <taxon>Fungi</taxon>
        <taxon>Dikarya</taxon>
        <taxon>Basidiomycota</taxon>
        <taxon>Agaricomycotina</taxon>
        <taxon>Agaricomycetes</taxon>
        <taxon>Agaricomycetidae</taxon>
        <taxon>Agaricales</taxon>
        <taxon>Agaricineae</taxon>
        <taxon>Strophariaceae</taxon>
        <taxon>Psilocybe</taxon>
    </lineage>
</organism>
<reference evidence="13" key="1">
    <citation type="submission" date="2021-02" db="EMBL/GenBank/DDBJ databases">
        <title>Psilocybe cubensis genome.</title>
        <authorList>
            <person name="Mckernan K.J."/>
            <person name="Crawford S."/>
            <person name="Trippe A."/>
            <person name="Kane L.T."/>
            <person name="Mclaughlin S."/>
        </authorList>
    </citation>
    <scope>NUCLEOTIDE SEQUENCE [LARGE SCALE GENOMIC DNA]</scope>
    <source>
        <strain evidence="13">MGC-MH-2018</strain>
    </source>
</reference>
<dbReference type="GO" id="GO:0005524">
    <property type="term" value="F:ATP binding"/>
    <property type="evidence" value="ECO:0007669"/>
    <property type="project" value="UniProtKB-KW"/>
</dbReference>
<dbReference type="InterPro" id="IPR039421">
    <property type="entry name" value="Type_1_exporter"/>
</dbReference>
<protein>
    <recommendedName>
        <fullName evidence="14">P-loop containing nucleoside triphosphate hydrolase protein</fullName>
    </recommendedName>
</protein>
<evidence type="ECO:0000256" key="3">
    <source>
        <dbReference type="ARBA" id="ARBA00022448"/>
    </source>
</evidence>
<evidence type="ECO:0000256" key="5">
    <source>
        <dbReference type="ARBA" id="ARBA00022741"/>
    </source>
</evidence>
<name>A0A8H7Y3M2_PSICU</name>
<feature type="transmembrane region" description="Helical" evidence="10">
    <location>
        <begin position="885"/>
        <end position="907"/>
    </location>
</feature>
<comment type="caution">
    <text evidence="13">The sequence shown here is derived from an EMBL/GenBank/DDBJ whole genome shotgun (WGS) entry which is preliminary data.</text>
</comment>
<evidence type="ECO:0000313" key="13">
    <source>
        <dbReference type="EMBL" id="KAG5170881.1"/>
    </source>
</evidence>
<proteinExistence type="inferred from homology"/>
<dbReference type="FunFam" id="3.40.50.300:FF:000218">
    <property type="entry name" value="Multidrug ABC transporter ATP-binding protein"/>
    <property type="match status" value="1"/>
</dbReference>
<accession>A0A8H7Y3M2</accession>
<feature type="domain" description="ABC transporter" evidence="11">
    <location>
        <begin position="396"/>
        <end position="643"/>
    </location>
</feature>
<feature type="region of interest" description="Disordered" evidence="9">
    <location>
        <begin position="844"/>
        <end position="863"/>
    </location>
</feature>
<gene>
    <name evidence="13" type="ORF">JR316_002956</name>
</gene>
<dbReference type="PROSITE" id="PS50929">
    <property type="entry name" value="ABC_TM1F"/>
    <property type="match status" value="2"/>
</dbReference>
<evidence type="ECO:0000256" key="2">
    <source>
        <dbReference type="ARBA" id="ARBA00005580"/>
    </source>
</evidence>
<keyword evidence="7 10" id="KW-1133">Transmembrane helix</keyword>
<feature type="transmembrane region" description="Helical" evidence="10">
    <location>
        <begin position="1030"/>
        <end position="1052"/>
    </location>
</feature>
<feature type="transmembrane region" description="Helical" evidence="10">
    <location>
        <begin position="56"/>
        <end position="85"/>
    </location>
</feature>
<sequence length="1448" mass="157449">MSAYDLHDHSPRSSLDSNDDIKLNTVDATSMPPQPSPPAIPPSIRLLFSFVPRRKLLLLVLPAILTSIIAGGVAPFMTYVVGQAFDAFAKFPLTPNPPQSAKDELLRGVGIAALELIGLAVGALALSSITSSLWIWIGETNVMGLRKTIYTSVSQKDLSWFDGHMGSEEDAGAGGLMAKFSRETDEVRMASSLASGMLIQYLTTCVTCLILAFMRSWALTLVILSALPILVIVQGLSQGLAAPRLAHEREQTAVAATIIDRAVAAISTVKAFNAASLEQSRANDLFVSLRLAAKSLNKLWAITSGISQFVMMAMFVQGFWFGAKLVREGRISAGDVMAVFWACLIASSNLQMCVPQFIVLAKGKIGMAALLTLIDYNPSAPPSPRKIIPTKFSGGLALYNVTFAYPSRPTVPVLSDVSLFLPANDTTFIVGSSGSGKSTVTHLLLKMYEPQQGLMNFDEWDMGLLDQTWLRSHVACVGQQGAAGVVIFDEKSVYENIAMAMHDHPNGPPSRRQVEGACRAALLHEFVRDLPQGYDTLLGGGAGVGLSGGQKQRLAIARALLRNPAVLILDEATSALDATSRILVFEAIKRWRHNKTTIVITHDLSQITAQDFVYVLKDGRVVEQGYRSDLEEVKADYGSDQGEFKKLMDAQRETGGFLPEKDDEEKPVPALDLQEEADENKDKEMPPYLKHQSLALRPMTFGAWMFDVLDDLIGTKPAIAASATVHPSNETQESLENQPRRKRRPSSAMFPSGLQLPTSPDSAHTVNTRRYSLPPTPTSATFTASTYRMSTATAATDSVEELEFNLQKKTMERSATTARQVRTTRLTRTRTKWNGSDANALSHIKVEKSAVSGGPEDQDAESEEPLPPFWALMRIAYRSISRKPLLFFGLVVCVMNGAMTPIFSYLLSRLLYEVSIGAQDLNAINTYGGLVLGAAGMEGFLLGLKYFVMETVGISWVTSLRKRAFGKIMSQDRAWFDLSKHSPARLVQILVKDGDDARDLVAVVWGQMVVVVAMLSVGLVWALVAGWQLTLAGMAIAPIFAGVMAIQTKLVARCEVRNKRAREEVARGYYDTVINIRGIRSMSFDGVFKAQFDASADKTLATGIRGGFVEGCTYGVASGLIYFAEAALFYVGAVLIANGTYSYLQMVQVLNLVVFTVTIGSQLMGFTQKIAKAVQATADFNKLSNLDTVTHESYGTLCTDLSGNINLNAVSFTYPSRPLAPILKNVDLRIRAGECVAIVGPSGSGKSTVASLLQRLYEPTSGSVTIGGVDTRFMDVGYLRDHVSVVSQQPHLFDASISDNIRYGHPTISEVDIRYAAKKANIHEFIMGLPQGYDTHVGENASLISGGQAQRLQIARALVRPSNILILDECTSSLDTENQAAVLEAIYSVKEEGGRTTIMITHNLEAMMMCDRIVVVQDGEVVEEGSYDWLMERKGVFASLARGGEWIG</sequence>
<comment type="similarity">
    <text evidence="2">Belongs to the ABC transporter superfamily. ABCB family. Mitochondrial peptide exporter (TC 3.A.1.212) subfamily.</text>
</comment>
<evidence type="ECO:0000256" key="6">
    <source>
        <dbReference type="ARBA" id="ARBA00022840"/>
    </source>
</evidence>
<comment type="subcellular location">
    <subcellularLocation>
        <location evidence="1">Membrane</location>
        <topology evidence="1">Multi-pass membrane protein</topology>
    </subcellularLocation>
</comment>
<evidence type="ECO:0000256" key="9">
    <source>
        <dbReference type="SAM" id="MobiDB-lite"/>
    </source>
</evidence>
<feature type="transmembrane region" description="Helical" evidence="10">
    <location>
        <begin position="1114"/>
        <end position="1137"/>
    </location>
</feature>
<dbReference type="GO" id="GO:0016887">
    <property type="term" value="F:ATP hydrolysis activity"/>
    <property type="evidence" value="ECO:0007669"/>
    <property type="project" value="InterPro"/>
</dbReference>
<dbReference type="InterPro" id="IPR017871">
    <property type="entry name" value="ABC_transporter-like_CS"/>
</dbReference>
<dbReference type="PROSITE" id="PS00211">
    <property type="entry name" value="ABC_TRANSPORTER_1"/>
    <property type="match status" value="2"/>
</dbReference>
<feature type="transmembrane region" description="Helical" evidence="10">
    <location>
        <begin position="105"/>
        <end position="137"/>
    </location>
</feature>
<dbReference type="GO" id="GO:0090374">
    <property type="term" value="P:oligopeptide export from mitochondrion"/>
    <property type="evidence" value="ECO:0007669"/>
    <property type="project" value="TreeGrafter"/>
</dbReference>
<dbReference type="Gene3D" id="1.20.1560.10">
    <property type="entry name" value="ABC transporter type 1, transmembrane domain"/>
    <property type="match status" value="2"/>
</dbReference>
<dbReference type="FunFam" id="3.40.50.300:FF:000604">
    <property type="entry name" value="ABC transporter B family member 28"/>
    <property type="match status" value="1"/>
</dbReference>
<dbReference type="SUPFAM" id="SSF90123">
    <property type="entry name" value="ABC transporter transmembrane region"/>
    <property type="match status" value="2"/>
</dbReference>
<dbReference type="CDD" id="cd18577">
    <property type="entry name" value="ABC_6TM_Pgp_ABCB1_D1_like"/>
    <property type="match status" value="1"/>
</dbReference>
<dbReference type="InterPro" id="IPR003593">
    <property type="entry name" value="AAA+_ATPase"/>
</dbReference>
<dbReference type="EMBL" id="JAFIQS010000003">
    <property type="protein sequence ID" value="KAG5170881.1"/>
    <property type="molecule type" value="Genomic_DNA"/>
</dbReference>
<feature type="transmembrane region" description="Helical" evidence="10">
    <location>
        <begin position="189"/>
        <end position="213"/>
    </location>
</feature>
<dbReference type="SMART" id="SM00382">
    <property type="entry name" value="AAA"/>
    <property type="match status" value="2"/>
</dbReference>
<dbReference type="OrthoDB" id="6500128at2759"/>